<sequence length="1287" mass="143938">MAMKKEDIDLHLRDEMPVNQVDTFEKPQKYNNTIAKAIHALEETIIPASFPQSCITYSFPIPVHSSVFTAQENTSQFQPHNFLTTNNPPEALPHFIPTTSLHISWVSGTRSPLLRAGSLLSDAEARQVQAQHQNMSLEDRFSFKSLMGFDPFLKSKIPNINAFSHSGYSCLLNQGSFSTSIQTLLQDTIQGENHLYIPTAAVQNGQSLMAKVEDPGRASRTHVFEQERHARATSYQRDMELRAISAFSFEFSLTPLTRVEGGGGIDSQTHVRSVFMEDTSTFDANEHLALGKIPQLSWRYSIPFNRVTHLDVLFPNEGVHNDDSDPTMSDAILVIEYKKTTKTNQFEMSPALVDVVDTIHPGFLSDGDDVSEQFSVAVDWLKEINKYMSDAVPSGSNTLHLTINREGAVRMFLRIVYSHPVLTTLFFSTLPSNSRQYPSHTSLASSLRHNVKYTFPPTFVSLRCFHSVYSVSAELIKTTPRFLNVVLDAANIDRIDSPPECSHFSTRQPLPSGHLQFVSPVGSYDPKSESVQVDMLAIRIGTWKVSAETNAASSISLSCRISFRKGLLIYTIKYTLPNTSKFYSQVNIPLNTILAMSIRRLGDPDDEDDQSQLTQITSPPIVAATKDSDSKGSTVLCVTLAVPPYFRFGAQSGNSTKSIAQPDFTVNDQANVCCKHLLYFPSVAEVKTLLRSFEKHNGFYGMILRSNFSRLISSPKETSQDIPAPFSTLQDYLHLPPTHWFYDSIATGSSGSLGLEIPPERNDYVNQAMPSTIFPLLSCSVVLYEFNYTLGFDKVPTSASLSTLLQSLLQPLSFKVKTPLLYFPLSDNPQFYLFTDVEFGTQYCRRTRYWEEKVPPAPIAVRRTRIIERAQVLEDNVDGGATPPTENTSHSMNAQVRDLIKILLSDMESRVDARSIETIKTRVEDKLKTTRIDHSFGDLVLKIQNQRAEEERIEQEATLHAGEEADDWELVLLDPSVFQKSIERAQKELYRGVRSAQPHLEAQSPFQEDGEDMTDFDNDMRRKWKYRKKANVSRTPAETNLVQLAKDILRFDQHAAVQNIIPFVPASILHNKLIRSELDSTNDNSGDPPNLTQMCRTFQKTVFCRCRCVEGDEPRMCGIIPTDQERDGFTLYQPVTCPCLLAGEPCSPACQCTCCSNPNNTLPIDLLSDCTQKNLLAYQCARLSGHASEKLQLSCKNTIIPLPHELEDNAHPTSSSPNSSLHSSGSLVQTSPSPLNSSQKQTAKIGHFGTVGTMYRSILPRQKEIADGLMWIGVDMQALPPGIAYKH</sequence>
<evidence type="ECO:0000313" key="2">
    <source>
        <dbReference type="EMBL" id="KAK2960512.1"/>
    </source>
</evidence>
<feature type="region of interest" description="Disordered" evidence="1">
    <location>
        <begin position="1206"/>
        <end position="1242"/>
    </location>
</feature>
<name>A0ABQ9Y9R4_9EUKA</name>
<feature type="compositionally biased region" description="Low complexity" evidence="1">
    <location>
        <begin position="1214"/>
        <end position="1231"/>
    </location>
</feature>
<evidence type="ECO:0000313" key="3">
    <source>
        <dbReference type="Proteomes" id="UP001281761"/>
    </source>
</evidence>
<feature type="compositionally biased region" description="Polar residues" evidence="1">
    <location>
        <begin position="1232"/>
        <end position="1242"/>
    </location>
</feature>
<protein>
    <submittedName>
        <fullName evidence="2">Uncharacterized protein</fullName>
    </submittedName>
</protein>
<gene>
    <name evidence="2" type="ORF">BLNAU_4410</name>
</gene>
<comment type="caution">
    <text evidence="2">The sequence shown here is derived from an EMBL/GenBank/DDBJ whole genome shotgun (WGS) entry which is preliminary data.</text>
</comment>
<organism evidence="2 3">
    <name type="scientific">Blattamonas nauphoetae</name>
    <dbReference type="NCBI Taxonomy" id="2049346"/>
    <lineage>
        <taxon>Eukaryota</taxon>
        <taxon>Metamonada</taxon>
        <taxon>Preaxostyla</taxon>
        <taxon>Oxymonadida</taxon>
        <taxon>Blattamonas</taxon>
    </lineage>
</organism>
<keyword evidence="3" id="KW-1185">Reference proteome</keyword>
<proteinExistence type="predicted"/>
<reference evidence="2 3" key="1">
    <citation type="journal article" date="2022" name="bioRxiv">
        <title>Genomics of Preaxostyla Flagellates Illuminates Evolutionary Transitions and the Path Towards Mitochondrial Loss.</title>
        <authorList>
            <person name="Novak L.V.F."/>
            <person name="Treitli S.C."/>
            <person name="Pyrih J."/>
            <person name="Halakuc P."/>
            <person name="Pipaliya S.V."/>
            <person name="Vacek V."/>
            <person name="Brzon O."/>
            <person name="Soukal P."/>
            <person name="Eme L."/>
            <person name="Dacks J.B."/>
            <person name="Karnkowska A."/>
            <person name="Elias M."/>
            <person name="Hampl V."/>
        </authorList>
    </citation>
    <scope>NUCLEOTIDE SEQUENCE [LARGE SCALE GENOMIC DNA]</scope>
    <source>
        <strain evidence="2">NAU3</strain>
        <tissue evidence="2">Gut</tissue>
    </source>
</reference>
<dbReference type="Proteomes" id="UP001281761">
    <property type="component" value="Unassembled WGS sequence"/>
</dbReference>
<accession>A0ABQ9Y9R4</accession>
<dbReference type="EMBL" id="JARBJD010000022">
    <property type="protein sequence ID" value="KAK2960512.1"/>
    <property type="molecule type" value="Genomic_DNA"/>
</dbReference>
<evidence type="ECO:0000256" key="1">
    <source>
        <dbReference type="SAM" id="MobiDB-lite"/>
    </source>
</evidence>